<comment type="caution">
    <text evidence="14">The sequence shown here is derived from an EMBL/GenBank/DDBJ whole genome shotgun (WGS) entry which is preliminary data.</text>
</comment>
<keyword evidence="15" id="KW-1185">Reference proteome</keyword>
<dbReference type="PRINTS" id="PR00730">
    <property type="entry name" value="THERMOLYSIN"/>
</dbReference>
<evidence type="ECO:0000259" key="11">
    <source>
        <dbReference type="Pfam" id="PF01447"/>
    </source>
</evidence>
<sequence>MTHVGIWSRRAALISAAVVSGGVLATAGFAASSPVRAPGGDTAVRDALAAVSGDADGLVAKGVQVDADGTRHVRFDRTYRGLPVLGGDFVAHSGRDGQFTRSQNAPLNVSTTPAVTAQRAAELAAGGFAGKPANSTPTLVVDATQGSAALAWKVTVLGTASDGTPNKLTVVVDAQSGAIRNAEDTLRTFVARGMKPAGAAAASASVAASGNGKGYQVGDVTIGVNSISGGYEMKDPNRGNGETRDANNKGDASGNTDPTVANSLSFTSTTTTFGDNTLNNRATVGVDAHFGIAATWDYYKNVIGRNGIKNDGVGVISYVHYYVNYGNAGWSDTCSCMIYGDGDVGSKPFTELDVAGHEMSHGVAAATAALGYSGDVGGINEANSDIMGTEVEFNANIPGDVPDYLIGEKIDINANGTPLRYMDKPSKDGRGSVDCWTTSTKNLDPHYSSGVGNHWYFLASQGSGASTVNGVNYDSPTCGAPAVAGIGHTTAAKIWYRALSTYYTSTETYPSARKDTIKAANDLYGTGNGAQCATVKAAWAAVGVGVQAGEAACATGNATPSPTPSATKPPTPSPSPTQGGTCNAQLVGNGGFESGTSPWTGDTGVIQAGGTVQPAHGGTRIAWLGGNGSAKTEQVSQSVTIPAGCKASLKFYLHIETQERGSTVYDKFTVLAGSTALTSLSNVNAAAGYVLRTVDLSAYAGQTVTLKFTETEDYSLKTSFVVDDVTVTTS</sequence>
<dbReference type="AlphaFoldDB" id="A0A8J7KN11"/>
<feature type="compositionally biased region" description="Pro residues" evidence="9">
    <location>
        <begin position="561"/>
        <end position="575"/>
    </location>
</feature>
<evidence type="ECO:0000256" key="5">
    <source>
        <dbReference type="ARBA" id="ARBA00022801"/>
    </source>
</evidence>
<feature type="signal peptide" evidence="10">
    <location>
        <begin position="1"/>
        <end position="25"/>
    </location>
</feature>
<dbReference type="Gene3D" id="3.10.450.490">
    <property type="match status" value="1"/>
</dbReference>
<dbReference type="Proteomes" id="UP000622552">
    <property type="component" value="Unassembled WGS sequence"/>
</dbReference>
<evidence type="ECO:0000313" key="14">
    <source>
        <dbReference type="EMBL" id="MBG6134667.1"/>
    </source>
</evidence>
<evidence type="ECO:0000256" key="3">
    <source>
        <dbReference type="ARBA" id="ARBA00022723"/>
    </source>
</evidence>
<dbReference type="Pfam" id="PF01447">
    <property type="entry name" value="Peptidase_M4"/>
    <property type="match status" value="1"/>
</dbReference>
<dbReference type="Gene3D" id="2.60.120.260">
    <property type="entry name" value="Galactose-binding domain-like"/>
    <property type="match status" value="1"/>
</dbReference>
<reference evidence="14" key="1">
    <citation type="submission" date="2020-11" db="EMBL/GenBank/DDBJ databases">
        <title>Sequencing the genomes of 1000 actinobacteria strains.</title>
        <authorList>
            <person name="Klenk H.-P."/>
        </authorList>
    </citation>
    <scope>NUCLEOTIDE SEQUENCE</scope>
    <source>
        <strain evidence="14">DSM 45356</strain>
    </source>
</reference>
<dbReference type="InterPro" id="IPR011096">
    <property type="entry name" value="FTP_domain"/>
</dbReference>
<keyword evidence="5" id="KW-0378">Hydrolase</keyword>
<name>A0A8J7KN11_9ACTN</name>
<evidence type="ECO:0000259" key="12">
    <source>
        <dbReference type="Pfam" id="PF02868"/>
    </source>
</evidence>
<feature type="domain" description="Peptidase M4" evidence="11">
    <location>
        <begin position="210"/>
        <end position="363"/>
    </location>
</feature>
<evidence type="ECO:0000256" key="2">
    <source>
        <dbReference type="ARBA" id="ARBA00022670"/>
    </source>
</evidence>
<dbReference type="PANTHER" id="PTHR33794:SF1">
    <property type="entry name" value="BACILLOLYSIN"/>
    <property type="match status" value="1"/>
</dbReference>
<evidence type="ECO:0000256" key="6">
    <source>
        <dbReference type="ARBA" id="ARBA00022833"/>
    </source>
</evidence>
<dbReference type="InterPro" id="IPR001570">
    <property type="entry name" value="Peptidase_M4_C_domain"/>
</dbReference>
<dbReference type="Pfam" id="PF02868">
    <property type="entry name" value="Peptidase_M4_C"/>
    <property type="match status" value="1"/>
</dbReference>
<dbReference type="PANTHER" id="PTHR33794">
    <property type="entry name" value="BACILLOLYSIN"/>
    <property type="match status" value="1"/>
</dbReference>
<feature type="active site" description="Proton donor" evidence="8">
    <location>
        <position position="446"/>
    </location>
</feature>
<keyword evidence="3" id="KW-0479">Metal-binding</keyword>
<evidence type="ECO:0000256" key="1">
    <source>
        <dbReference type="ARBA" id="ARBA00009388"/>
    </source>
</evidence>
<keyword evidence="7 14" id="KW-0482">Metalloprotease</keyword>
<feature type="region of interest" description="Disordered" evidence="9">
    <location>
        <begin position="555"/>
        <end position="587"/>
    </location>
</feature>
<keyword evidence="2" id="KW-0645">Protease</keyword>
<keyword evidence="4 10" id="KW-0732">Signal</keyword>
<dbReference type="Gene3D" id="1.10.390.10">
    <property type="entry name" value="Neutral Protease Domain 2"/>
    <property type="match status" value="1"/>
</dbReference>
<dbReference type="InterPro" id="IPR027268">
    <property type="entry name" value="Peptidase_M4/M1_CTD_sf"/>
</dbReference>
<feature type="domain" description="Peptidase M4 C-terminal" evidence="12">
    <location>
        <begin position="368"/>
        <end position="544"/>
    </location>
</feature>
<dbReference type="InterPro" id="IPR023612">
    <property type="entry name" value="Peptidase_M4"/>
</dbReference>
<evidence type="ECO:0000256" key="8">
    <source>
        <dbReference type="PIRSR" id="PIRSR623612-1"/>
    </source>
</evidence>
<dbReference type="EMBL" id="JADOUF010000001">
    <property type="protein sequence ID" value="MBG6134667.1"/>
    <property type="molecule type" value="Genomic_DNA"/>
</dbReference>
<feature type="compositionally biased region" description="Basic and acidic residues" evidence="9">
    <location>
        <begin position="232"/>
        <end position="248"/>
    </location>
</feature>
<feature type="active site" evidence="8">
    <location>
        <position position="358"/>
    </location>
</feature>
<evidence type="ECO:0000256" key="9">
    <source>
        <dbReference type="SAM" id="MobiDB-lite"/>
    </source>
</evidence>
<evidence type="ECO:0000256" key="7">
    <source>
        <dbReference type="ARBA" id="ARBA00023049"/>
    </source>
</evidence>
<evidence type="ECO:0000313" key="15">
    <source>
        <dbReference type="Proteomes" id="UP000622552"/>
    </source>
</evidence>
<dbReference type="InterPro" id="IPR050728">
    <property type="entry name" value="Zinc_Metalloprotease_M4"/>
</dbReference>
<evidence type="ECO:0000256" key="10">
    <source>
        <dbReference type="SAM" id="SignalP"/>
    </source>
</evidence>
<feature type="region of interest" description="Disordered" evidence="9">
    <location>
        <begin position="231"/>
        <end position="261"/>
    </location>
</feature>
<dbReference type="PROSITE" id="PS51318">
    <property type="entry name" value="TAT"/>
    <property type="match status" value="1"/>
</dbReference>
<organism evidence="14 15">
    <name type="scientific">Longispora fulva</name>
    <dbReference type="NCBI Taxonomy" id="619741"/>
    <lineage>
        <taxon>Bacteria</taxon>
        <taxon>Bacillati</taxon>
        <taxon>Actinomycetota</taxon>
        <taxon>Actinomycetes</taxon>
        <taxon>Micromonosporales</taxon>
        <taxon>Micromonosporaceae</taxon>
        <taxon>Longispora</taxon>
    </lineage>
</organism>
<dbReference type="InterPro" id="IPR006311">
    <property type="entry name" value="TAT_signal"/>
</dbReference>
<dbReference type="GO" id="GO:0004222">
    <property type="term" value="F:metalloendopeptidase activity"/>
    <property type="evidence" value="ECO:0007669"/>
    <property type="project" value="InterPro"/>
</dbReference>
<dbReference type="SUPFAM" id="SSF55486">
    <property type="entry name" value="Metalloproteases ('zincins'), catalytic domain"/>
    <property type="match status" value="1"/>
</dbReference>
<accession>A0A8J7KN11</accession>
<proteinExistence type="inferred from homology"/>
<protein>
    <submittedName>
        <fullName evidence="14">Zn-dependent metalloprotease</fullName>
    </submittedName>
</protein>
<feature type="chain" id="PRO_5038831785" evidence="10">
    <location>
        <begin position="26"/>
        <end position="730"/>
    </location>
</feature>
<feature type="domain" description="FTP" evidence="13">
    <location>
        <begin position="57"/>
        <end position="101"/>
    </location>
</feature>
<dbReference type="GO" id="GO:0046872">
    <property type="term" value="F:metal ion binding"/>
    <property type="evidence" value="ECO:0007669"/>
    <property type="project" value="UniProtKB-KW"/>
</dbReference>
<dbReference type="Gene3D" id="3.10.170.10">
    <property type="match status" value="1"/>
</dbReference>
<keyword evidence="6" id="KW-0862">Zinc</keyword>
<gene>
    <name evidence="14" type="ORF">IW245_000861</name>
</gene>
<dbReference type="GO" id="GO:0006508">
    <property type="term" value="P:proteolysis"/>
    <property type="evidence" value="ECO:0007669"/>
    <property type="project" value="UniProtKB-KW"/>
</dbReference>
<evidence type="ECO:0000256" key="4">
    <source>
        <dbReference type="ARBA" id="ARBA00022729"/>
    </source>
</evidence>
<dbReference type="InterPro" id="IPR013856">
    <property type="entry name" value="Peptidase_M4_domain"/>
</dbReference>
<dbReference type="CDD" id="cd09597">
    <property type="entry name" value="M4_TLP"/>
    <property type="match status" value="1"/>
</dbReference>
<comment type="similarity">
    <text evidence="1">Belongs to the peptidase M4 family.</text>
</comment>
<dbReference type="RefSeq" id="WP_197001876.1">
    <property type="nucleotide sequence ID" value="NZ_BONS01000023.1"/>
</dbReference>
<dbReference type="Pfam" id="PF07504">
    <property type="entry name" value="FTP"/>
    <property type="match status" value="1"/>
</dbReference>
<evidence type="ECO:0000259" key="13">
    <source>
        <dbReference type="Pfam" id="PF07504"/>
    </source>
</evidence>